<organism evidence="1 2">
    <name type="scientific">Pseudolycoriella hygida</name>
    <dbReference type="NCBI Taxonomy" id="35572"/>
    <lineage>
        <taxon>Eukaryota</taxon>
        <taxon>Metazoa</taxon>
        <taxon>Ecdysozoa</taxon>
        <taxon>Arthropoda</taxon>
        <taxon>Hexapoda</taxon>
        <taxon>Insecta</taxon>
        <taxon>Pterygota</taxon>
        <taxon>Neoptera</taxon>
        <taxon>Endopterygota</taxon>
        <taxon>Diptera</taxon>
        <taxon>Nematocera</taxon>
        <taxon>Sciaroidea</taxon>
        <taxon>Sciaridae</taxon>
        <taxon>Pseudolycoriella</taxon>
    </lineage>
</organism>
<sequence length="170" mass="19192">MFFWGAEKDTSRLESAIFEDLNRYCWSQQNNSNGLSNQPNNTDGQIYTLTVLNGTEPWLRIDNTPDQPTPALDFDSMLGNNFPGYVKTEYTYDDSGFGTDNKDELIAQSQHQQSITVTNNINSTNMSFQNNNNDWQMADHNANIEDETPESLLRSALQGKGYSKGLTIIC</sequence>
<keyword evidence="2" id="KW-1185">Reference proteome</keyword>
<protein>
    <submittedName>
        <fullName evidence="1">Uncharacterized protein</fullName>
    </submittedName>
</protein>
<evidence type="ECO:0000313" key="2">
    <source>
        <dbReference type="Proteomes" id="UP001151699"/>
    </source>
</evidence>
<comment type="caution">
    <text evidence="1">The sequence shown here is derived from an EMBL/GenBank/DDBJ whole genome shotgun (WGS) entry which is preliminary data.</text>
</comment>
<dbReference type="AlphaFoldDB" id="A0A9Q0MQP5"/>
<dbReference type="EMBL" id="WJQU01000004">
    <property type="protein sequence ID" value="KAJ6635164.1"/>
    <property type="molecule type" value="Genomic_DNA"/>
</dbReference>
<dbReference type="OrthoDB" id="6077919at2759"/>
<gene>
    <name evidence="1" type="ORF">Bhyg_13747</name>
</gene>
<reference evidence="1" key="1">
    <citation type="submission" date="2022-07" db="EMBL/GenBank/DDBJ databases">
        <authorList>
            <person name="Trinca V."/>
            <person name="Uliana J.V.C."/>
            <person name="Torres T.T."/>
            <person name="Ward R.J."/>
            <person name="Monesi N."/>
        </authorList>
    </citation>
    <scope>NUCLEOTIDE SEQUENCE</scope>
    <source>
        <strain evidence="1">HSMRA1968</strain>
        <tissue evidence="1">Whole embryos</tissue>
    </source>
</reference>
<evidence type="ECO:0000313" key="1">
    <source>
        <dbReference type="EMBL" id="KAJ6635164.1"/>
    </source>
</evidence>
<accession>A0A9Q0MQP5</accession>
<dbReference type="Proteomes" id="UP001151699">
    <property type="component" value="Chromosome C"/>
</dbReference>
<name>A0A9Q0MQP5_9DIPT</name>
<proteinExistence type="predicted"/>